<sequence>MPAENRKPLVLAKLRIRDSGRQSVNRIYWTIASKITFYSKRIVNIAVFIGASIFNDYTNILSMMQLMNLKIGNNAHNICEEIDERGLKHAEIRASENSKEARQLLRAAKKQESDDFLETKGSLYGSGIAD</sequence>
<keyword evidence="2" id="KW-1185">Reference proteome</keyword>
<reference evidence="1 2" key="1">
    <citation type="submission" date="2015-07" db="EMBL/GenBank/DDBJ databases">
        <title>The genome of Habropoda laboriosa.</title>
        <authorList>
            <person name="Pan H."/>
            <person name="Kapheim K."/>
        </authorList>
    </citation>
    <scope>NUCLEOTIDE SEQUENCE [LARGE SCALE GENOMIC DNA]</scope>
    <source>
        <strain evidence="1">0110345459</strain>
    </source>
</reference>
<protein>
    <submittedName>
        <fullName evidence="1">Uncharacterized protein</fullName>
    </submittedName>
</protein>
<accession>A0A0L7RAJ2</accession>
<dbReference type="EMBL" id="KQ414618">
    <property type="protein sequence ID" value="KOC67932.1"/>
    <property type="molecule type" value="Genomic_DNA"/>
</dbReference>
<proteinExistence type="predicted"/>
<evidence type="ECO:0000313" key="2">
    <source>
        <dbReference type="Proteomes" id="UP000053825"/>
    </source>
</evidence>
<evidence type="ECO:0000313" key="1">
    <source>
        <dbReference type="EMBL" id="KOC67932.1"/>
    </source>
</evidence>
<name>A0A0L7RAJ2_9HYME</name>
<dbReference type="Proteomes" id="UP000053825">
    <property type="component" value="Unassembled WGS sequence"/>
</dbReference>
<organism evidence="1 2">
    <name type="scientific">Habropoda laboriosa</name>
    <dbReference type="NCBI Taxonomy" id="597456"/>
    <lineage>
        <taxon>Eukaryota</taxon>
        <taxon>Metazoa</taxon>
        <taxon>Ecdysozoa</taxon>
        <taxon>Arthropoda</taxon>
        <taxon>Hexapoda</taxon>
        <taxon>Insecta</taxon>
        <taxon>Pterygota</taxon>
        <taxon>Neoptera</taxon>
        <taxon>Endopterygota</taxon>
        <taxon>Hymenoptera</taxon>
        <taxon>Apocrita</taxon>
        <taxon>Aculeata</taxon>
        <taxon>Apoidea</taxon>
        <taxon>Anthophila</taxon>
        <taxon>Apidae</taxon>
        <taxon>Habropoda</taxon>
    </lineage>
</organism>
<gene>
    <name evidence="1" type="ORF">WH47_12262</name>
</gene>
<dbReference type="AlphaFoldDB" id="A0A0L7RAJ2"/>